<evidence type="ECO:0000313" key="8">
    <source>
        <dbReference type="Proteomes" id="UP000474778"/>
    </source>
</evidence>
<reference evidence="7 8" key="1">
    <citation type="submission" date="2019-12" db="EMBL/GenBank/DDBJ databases">
        <title>Shewanella insulae sp. nov., isolated from a tidal flat.</title>
        <authorList>
            <person name="Yoon J.-H."/>
        </authorList>
    </citation>
    <scope>NUCLEOTIDE SEQUENCE [LARGE SCALE GENOMIC DNA]</scope>
    <source>
        <strain evidence="7 8">JBTF-M18</strain>
    </source>
</reference>
<dbReference type="RefSeq" id="WP_160795030.1">
    <property type="nucleotide sequence ID" value="NZ_CANMWR010000007.1"/>
</dbReference>
<dbReference type="SUPFAM" id="SSF52833">
    <property type="entry name" value="Thioredoxin-like"/>
    <property type="match status" value="1"/>
</dbReference>
<organism evidence="7 8">
    <name type="scientific">Shewanella insulae</name>
    <dbReference type="NCBI Taxonomy" id="2681496"/>
    <lineage>
        <taxon>Bacteria</taxon>
        <taxon>Pseudomonadati</taxon>
        <taxon>Pseudomonadota</taxon>
        <taxon>Gammaproteobacteria</taxon>
        <taxon>Alteromonadales</taxon>
        <taxon>Shewanellaceae</taxon>
        <taxon>Shewanella</taxon>
    </lineage>
</organism>
<comment type="similarity">
    <text evidence="1">Belongs to the thioredoxin family. DsbA subfamily.</text>
</comment>
<sequence length="262" mass="29210">MPSTHSTVVASLSLLLFTTACQQTSDDKQQQELAYLKQEVGQLKQQMAIMSSQVKEMHTIVMKGQKLRYRNLPTQENPDEGGKLPSLGLASANVAIIEFSDFQCPYCKRYMDNTFTKLKSDYIDTGKVKYIARDFPLGFHPKAKGAAIAANCGQKQDAYWPMRDALFKNMRQLGNKLYRDTATQLSLDMTKFTACLEDQAIMSKIKQDINYGASVGVRGTPSFLIGKLENNQLLKPKLLIGAQSYDVFKAAIDALEAPTKTN</sequence>
<gene>
    <name evidence="7" type="ORF">GNT65_07935</name>
</gene>
<keyword evidence="4" id="KW-1015">Disulfide bond</keyword>
<keyword evidence="3" id="KW-0560">Oxidoreductase</keyword>
<feature type="domain" description="Thioredoxin" evidence="6">
    <location>
        <begin position="66"/>
        <end position="257"/>
    </location>
</feature>
<dbReference type="PANTHER" id="PTHR13887:SF14">
    <property type="entry name" value="DISULFIDE BOND FORMATION PROTEIN D"/>
    <property type="match status" value="1"/>
</dbReference>
<evidence type="ECO:0000313" key="7">
    <source>
        <dbReference type="EMBL" id="MXR68601.1"/>
    </source>
</evidence>
<dbReference type="PROSITE" id="PS51352">
    <property type="entry name" value="THIOREDOXIN_2"/>
    <property type="match status" value="1"/>
</dbReference>
<dbReference type="Gene3D" id="1.10.40.80">
    <property type="match status" value="1"/>
</dbReference>
<evidence type="ECO:0000256" key="3">
    <source>
        <dbReference type="ARBA" id="ARBA00023002"/>
    </source>
</evidence>
<evidence type="ECO:0000259" key="6">
    <source>
        <dbReference type="PROSITE" id="PS51352"/>
    </source>
</evidence>
<comment type="caution">
    <text evidence="7">The sequence shown here is derived from an EMBL/GenBank/DDBJ whole genome shotgun (WGS) entry which is preliminary data.</text>
</comment>
<dbReference type="PANTHER" id="PTHR13887">
    <property type="entry name" value="GLUTATHIONE S-TRANSFERASE KAPPA"/>
    <property type="match status" value="1"/>
</dbReference>
<keyword evidence="8" id="KW-1185">Reference proteome</keyword>
<dbReference type="Pfam" id="PF13462">
    <property type="entry name" value="Thioredoxin_4"/>
    <property type="match status" value="1"/>
</dbReference>
<protein>
    <submittedName>
        <fullName evidence="7">Thioredoxin domain-containing protein</fullName>
    </submittedName>
</protein>
<keyword evidence="2" id="KW-0732">Signal</keyword>
<dbReference type="Proteomes" id="UP000474778">
    <property type="component" value="Unassembled WGS sequence"/>
</dbReference>
<dbReference type="InterPro" id="IPR036249">
    <property type="entry name" value="Thioredoxin-like_sf"/>
</dbReference>
<evidence type="ECO:0000256" key="4">
    <source>
        <dbReference type="ARBA" id="ARBA00023157"/>
    </source>
</evidence>
<evidence type="ECO:0000256" key="2">
    <source>
        <dbReference type="ARBA" id="ARBA00022729"/>
    </source>
</evidence>
<dbReference type="InterPro" id="IPR012336">
    <property type="entry name" value="Thioredoxin-like_fold"/>
</dbReference>
<dbReference type="AlphaFoldDB" id="A0A6L7HZT3"/>
<evidence type="ECO:0000256" key="1">
    <source>
        <dbReference type="ARBA" id="ARBA00005791"/>
    </source>
</evidence>
<proteinExistence type="inferred from homology"/>
<dbReference type="EMBL" id="WRPA01000005">
    <property type="protein sequence ID" value="MXR68601.1"/>
    <property type="molecule type" value="Genomic_DNA"/>
</dbReference>
<evidence type="ECO:0000256" key="5">
    <source>
        <dbReference type="ARBA" id="ARBA00023284"/>
    </source>
</evidence>
<name>A0A6L7HZT3_9GAMM</name>
<dbReference type="InterPro" id="IPR013766">
    <property type="entry name" value="Thioredoxin_domain"/>
</dbReference>
<dbReference type="GO" id="GO:0016491">
    <property type="term" value="F:oxidoreductase activity"/>
    <property type="evidence" value="ECO:0007669"/>
    <property type="project" value="UniProtKB-KW"/>
</dbReference>
<dbReference type="Gene3D" id="3.40.30.10">
    <property type="entry name" value="Glutaredoxin"/>
    <property type="match status" value="1"/>
</dbReference>
<accession>A0A6L7HZT3</accession>
<keyword evidence="5" id="KW-0676">Redox-active center</keyword>